<dbReference type="Proteomes" id="UP000492821">
    <property type="component" value="Unassembled WGS sequence"/>
</dbReference>
<feature type="domain" description="DNA mismatch repair proteins mutS family" evidence="6">
    <location>
        <begin position="727"/>
        <end position="743"/>
    </location>
</feature>
<organism evidence="7 8">
    <name type="scientific">Panagrellus redivivus</name>
    <name type="common">Microworm</name>
    <dbReference type="NCBI Taxonomy" id="6233"/>
    <lineage>
        <taxon>Eukaryota</taxon>
        <taxon>Metazoa</taxon>
        <taxon>Ecdysozoa</taxon>
        <taxon>Nematoda</taxon>
        <taxon>Chromadorea</taxon>
        <taxon>Rhabditida</taxon>
        <taxon>Tylenchina</taxon>
        <taxon>Panagrolaimomorpha</taxon>
        <taxon>Panagrolaimoidea</taxon>
        <taxon>Panagrolaimidae</taxon>
        <taxon>Panagrellus</taxon>
    </lineage>
</organism>
<dbReference type="SUPFAM" id="SSF52540">
    <property type="entry name" value="P-loop containing nucleoside triphosphate hydrolases"/>
    <property type="match status" value="1"/>
</dbReference>
<dbReference type="SUPFAM" id="SSF48334">
    <property type="entry name" value="DNA repair protein MutS, domain III"/>
    <property type="match status" value="1"/>
</dbReference>
<dbReference type="InterPro" id="IPR011184">
    <property type="entry name" value="DNA_mismatch_repair_Msh2"/>
</dbReference>
<dbReference type="Gene3D" id="3.30.420.110">
    <property type="entry name" value="MutS, connector domain"/>
    <property type="match status" value="1"/>
</dbReference>
<name>A0A7E4ZX16_PANRE</name>
<evidence type="ECO:0000256" key="4">
    <source>
        <dbReference type="ARBA" id="ARBA00022840"/>
    </source>
</evidence>
<dbReference type="InterPro" id="IPR007696">
    <property type="entry name" value="DNA_mismatch_repair_MutS_core"/>
</dbReference>
<keyword evidence="4" id="KW-0067">ATP-binding</keyword>
<dbReference type="GO" id="GO:0005524">
    <property type="term" value="F:ATP binding"/>
    <property type="evidence" value="ECO:0007669"/>
    <property type="project" value="UniProtKB-KW"/>
</dbReference>
<comment type="similarity">
    <text evidence="1">Belongs to the DNA mismatch repair MutS family.</text>
</comment>
<dbReference type="AlphaFoldDB" id="A0A7E4ZX16"/>
<dbReference type="GO" id="GO:0140664">
    <property type="term" value="F:ATP-dependent DNA damage sensor activity"/>
    <property type="evidence" value="ECO:0007669"/>
    <property type="project" value="InterPro"/>
</dbReference>
<evidence type="ECO:0000256" key="1">
    <source>
        <dbReference type="ARBA" id="ARBA00006271"/>
    </source>
</evidence>
<dbReference type="InterPro" id="IPR036678">
    <property type="entry name" value="MutS_con_dom_sf"/>
</dbReference>
<evidence type="ECO:0000256" key="2">
    <source>
        <dbReference type="ARBA" id="ARBA00022741"/>
    </source>
</evidence>
<dbReference type="GO" id="GO:0006298">
    <property type="term" value="P:mismatch repair"/>
    <property type="evidence" value="ECO:0007669"/>
    <property type="project" value="InterPro"/>
</dbReference>
<dbReference type="InterPro" id="IPR027417">
    <property type="entry name" value="P-loop_NTPase"/>
</dbReference>
<protein>
    <submittedName>
        <fullName evidence="8">DNA_MISMATCH_REPAIR_2 domain-containing protein</fullName>
    </submittedName>
</protein>
<keyword evidence="2" id="KW-0547">Nucleotide-binding</keyword>
<dbReference type="Pfam" id="PF05190">
    <property type="entry name" value="MutS_IV"/>
    <property type="match status" value="1"/>
</dbReference>
<evidence type="ECO:0000256" key="5">
    <source>
        <dbReference type="ARBA" id="ARBA00023125"/>
    </source>
</evidence>
<dbReference type="PROSITE" id="PS00486">
    <property type="entry name" value="DNA_MISMATCH_REPAIR_2"/>
    <property type="match status" value="1"/>
</dbReference>
<accession>A0A7E4ZX16</accession>
<dbReference type="WBParaSite" id="Pan_g22471.t1">
    <property type="protein sequence ID" value="Pan_g22471.t1"/>
    <property type="gene ID" value="Pan_g22471"/>
</dbReference>
<evidence type="ECO:0000259" key="6">
    <source>
        <dbReference type="PROSITE" id="PS00486"/>
    </source>
</evidence>
<keyword evidence="5" id="KW-0238">DNA-binding</keyword>
<evidence type="ECO:0000256" key="3">
    <source>
        <dbReference type="ARBA" id="ARBA00022763"/>
    </source>
</evidence>
<evidence type="ECO:0000313" key="7">
    <source>
        <dbReference type="Proteomes" id="UP000492821"/>
    </source>
</evidence>
<dbReference type="InterPro" id="IPR045076">
    <property type="entry name" value="MutS"/>
</dbReference>
<dbReference type="GO" id="GO:0030983">
    <property type="term" value="F:mismatched DNA binding"/>
    <property type="evidence" value="ECO:0007669"/>
    <property type="project" value="InterPro"/>
</dbReference>
<dbReference type="InterPro" id="IPR036187">
    <property type="entry name" value="DNA_mismatch_repair_MutS_sf"/>
</dbReference>
<reference evidence="7" key="1">
    <citation type="journal article" date="2013" name="Genetics">
        <title>The draft genome and transcriptome of Panagrellus redivivus are shaped by the harsh demands of a free-living lifestyle.</title>
        <authorList>
            <person name="Srinivasan J."/>
            <person name="Dillman A.R."/>
            <person name="Macchietto M.G."/>
            <person name="Heikkinen L."/>
            <person name="Lakso M."/>
            <person name="Fracchia K.M."/>
            <person name="Antoshechkin I."/>
            <person name="Mortazavi A."/>
            <person name="Wong G."/>
            <person name="Sternberg P.W."/>
        </authorList>
    </citation>
    <scope>NUCLEOTIDE SEQUENCE [LARGE SCALE GENOMIC DNA]</scope>
    <source>
        <strain evidence="7">MT8872</strain>
    </source>
</reference>
<evidence type="ECO:0000313" key="8">
    <source>
        <dbReference type="WBParaSite" id="Pan_g22471.t1"/>
    </source>
</evidence>
<dbReference type="Pfam" id="PF00488">
    <property type="entry name" value="MutS_V"/>
    <property type="match status" value="1"/>
</dbReference>
<keyword evidence="3" id="KW-0227">DNA damage</keyword>
<dbReference type="GO" id="GO:0032301">
    <property type="term" value="C:MutSalpha complex"/>
    <property type="evidence" value="ECO:0007669"/>
    <property type="project" value="TreeGrafter"/>
</dbReference>
<dbReference type="InterPro" id="IPR000432">
    <property type="entry name" value="DNA_mismatch_repair_MutS_C"/>
</dbReference>
<dbReference type="Gene3D" id="3.40.1170.10">
    <property type="entry name" value="DNA repair protein MutS, domain I"/>
    <property type="match status" value="1"/>
</dbReference>
<dbReference type="InterPro" id="IPR007861">
    <property type="entry name" value="DNA_mismatch_repair_MutS_clamp"/>
</dbReference>
<dbReference type="SMART" id="SM00534">
    <property type="entry name" value="MUTSac"/>
    <property type="match status" value="1"/>
</dbReference>
<dbReference type="InterPro" id="IPR007695">
    <property type="entry name" value="DNA_mismatch_repair_MutS-lik_N"/>
</dbReference>
<proteinExistence type="inferred from homology"/>
<dbReference type="SMART" id="SM00533">
    <property type="entry name" value="MUTSd"/>
    <property type="match status" value="1"/>
</dbReference>
<dbReference type="PANTHER" id="PTHR11361:SF145">
    <property type="entry name" value="DNA MISMATCH REPAIR PROTEINS MUTS FAMILY DOMAIN-CONTAINING PROTEIN"/>
    <property type="match status" value="1"/>
</dbReference>
<dbReference type="InterPro" id="IPR016151">
    <property type="entry name" value="DNA_mismatch_repair_MutS_N"/>
</dbReference>
<dbReference type="Gene3D" id="1.10.1420.10">
    <property type="match status" value="2"/>
</dbReference>
<reference evidence="8" key="2">
    <citation type="submission" date="2020-10" db="UniProtKB">
        <authorList>
            <consortium name="WormBaseParasite"/>
        </authorList>
    </citation>
    <scope>IDENTIFICATION</scope>
</reference>
<keyword evidence="7" id="KW-1185">Reference proteome</keyword>
<dbReference type="Gene3D" id="3.40.50.300">
    <property type="entry name" value="P-loop containing nucleotide triphosphate hydrolases"/>
    <property type="match status" value="1"/>
</dbReference>
<dbReference type="PANTHER" id="PTHR11361">
    <property type="entry name" value="DNA MISMATCH REPAIR PROTEIN MUTS FAMILY MEMBER"/>
    <property type="match status" value="1"/>
</dbReference>
<sequence>MTEYKNVLPYLKRKAVGTVAIFLRKDNRELFDDDAKLVAEELLMTNVGRNVYQLEDRELTVLSINKGQYNRVIRDLLLIQRRRVEVYEESGKEGFKLVQKGDLKNYDDFSSIVESCVELGELSTVMSVKISGQDGTEDNLVSVVLINPHDMRVTVAEFSDTKNFYYLSELIQNTTPRECFLFKGDSDERPEGYKALLMCMNRANLPSHNIDLPTSNVQALKKQFTSLFFKNDFFEPHVSKNVLAVASALATEMRLLPDYKEKFLLIEYQSAGHLHLDGAAVKALELLSLVNDMDDEPTRGVGTLYDYLNKCRSDPGRRLLRNWLRRPLSDRRQINERLDVVESLIESHGIRTDLSDKLLRQVPDIATIERRLLQKKATLVECYRLYRLIDLSKRFKATASDFYDEHAEEKGAAIKVVMLDPLQEIVNQFEPFMRVIEEFLDMDHVDETGEYRIIPSKDDELNECWKKMQIMEMDAETMMKNFAKKAGLTGLKLELADVGYVFRGTHKDEKSISKQDVQVVDVTKGGGIRFTTREVRKLSSQMEGVRSEYNEHQARLTAEVMEIAQEHTTKLAPLNDILAVIDVLVAFAVVAFHSSNDYVRPELLDKGTGVLELTECRHPVLEEKRSTEYIANDVMLHMRNGDERDTHFAVVTGANMGGKSTYLRSAGLTVIMAQMGCFVPCSKARFSILDSIHTRVGASDYQCNGVSTFMAEMVDCVAILDAAKSTSLVLVDELGRGTSTFDGFGMAWGVAKHILTEIDCFCLFATHYHEMSVLKEHFPERVINLKADTYVDANGDIVLLFKITEGLAERSFGINIAKSVDFPEPIIKDATHILNYLETNTWENAEVLDPLLPEYDEEPLNAAIQEIKRIYFEAEKNKANVSDVCAELLKVIPSNV</sequence>
<dbReference type="Pfam" id="PF01624">
    <property type="entry name" value="MutS_I"/>
    <property type="match status" value="1"/>
</dbReference>
<dbReference type="PIRSF" id="PIRSF005813">
    <property type="entry name" value="MSH2"/>
    <property type="match status" value="1"/>
</dbReference>
<dbReference type="Pfam" id="PF05192">
    <property type="entry name" value="MutS_III"/>
    <property type="match status" value="1"/>
</dbReference>